<protein>
    <recommendedName>
        <fullName evidence="1">Cyanophage baseplate Pam3 plug gp18 domain-containing protein</fullName>
    </recommendedName>
</protein>
<accession>A0A8S5UND1</accession>
<feature type="domain" description="Cyanophage baseplate Pam3 plug gp18" evidence="1">
    <location>
        <begin position="7"/>
        <end position="101"/>
    </location>
</feature>
<proteinExistence type="predicted"/>
<evidence type="ECO:0000259" key="1">
    <source>
        <dbReference type="Pfam" id="PF22479"/>
    </source>
</evidence>
<name>A0A8S5UND1_9CAUD</name>
<reference evidence="2" key="1">
    <citation type="journal article" date="2021" name="Proc. Natl. Acad. Sci. U.S.A.">
        <title>A Catalog of Tens of Thousands of Viruses from Human Metagenomes Reveals Hidden Associations with Chronic Diseases.</title>
        <authorList>
            <person name="Tisza M.J."/>
            <person name="Buck C.B."/>
        </authorList>
    </citation>
    <scope>NUCLEOTIDE SEQUENCE</scope>
    <source>
        <strain evidence="2">CtwVB15</strain>
    </source>
</reference>
<sequence>MKYQIVLPVTPNGSVSFDLDEIAVDFSWRTLRDGSMICDITTNDGERENKIGGRSCVNLSPLLWETPWKSGKGNLYFMDKTGNDDPRYSEFNDRFILVYDDAYVFESSGDAGN</sequence>
<dbReference type="EMBL" id="BK016112">
    <property type="protein sequence ID" value="DAF95992.1"/>
    <property type="molecule type" value="Genomic_DNA"/>
</dbReference>
<dbReference type="InterPro" id="IPR054252">
    <property type="entry name" value="Pam3_gp18"/>
</dbReference>
<dbReference type="Pfam" id="PF22479">
    <property type="entry name" value="Pam3_gp18"/>
    <property type="match status" value="1"/>
</dbReference>
<organism evidence="2">
    <name type="scientific">Myoviridae sp. ctwVB15</name>
    <dbReference type="NCBI Taxonomy" id="2825208"/>
    <lineage>
        <taxon>Viruses</taxon>
        <taxon>Duplodnaviria</taxon>
        <taxon>Heunggongvirae</taxon>
        <taxon>Uroviricota</taxon>
        <taxon>Caudoviricetes</taxon>
    </lineage>
</organism>
<evidence type="ECO:0000313" key="2">
    <source>
        <dbReference type="EMBL" id="DAF95992.1"/>
    </source>
</evidence>